<dbReference type="Proteomes" id="UP000236340">
    <property type="component" value="Unassembled WGS sequence"/>
</dbReference>
<evidence type="ECO:0000256" key="2">
    <source>
        <dbReference type="ARBA" id="ARBA00022723"/>
    </source>
</evidence>
<dbReference type="InterPro" id="IPR036909">
    <property type="entry name" value="Cyt_c-like_dom_sf"/>
</dbReference>
<evidence type="ECO:0000256" key="1">
    <source>
        <dbReference type="ARBA" id="ARBA00022617"/>
    </source>
</evidence>
<evidence type="ECO:0000256" key="5">
    <source>
        <dbReference type="SAM" id="SignalP"/>
    </source>
</evidence>
<evidence type="ECO:0000256" key="4">
    <source>
        <dbReference type="PROSITE-ProRule" id="PRU00433"/>
    </source>
</evidence>
<dbReference type="PANTHER" id="PTHR35008">
    <property type="entry name" value="BLL4482 PROTEIN-RELATED"/>
    <property type="match status" value="1"/>
</dbReference>
<feature type="domain" description="Cytochrome c" evidence="6">
    <location>
        <begin position="604"/>
        <end position="740"/>
    </location>
</feature>
<keyword evidence="5" id="KW-0732">Signal</keyword>
<dbReference type="RefSeq" id="WP_103115537.1">
    <property type="nucleotide sequence ID" value="NZ_PPFX01000019.1"/>
</dbReference>
<accession>A0A2K2H9Z5</accession>
<dbReference type="PROSITE" id="PS51257">
    <property type="entry name" value="PROKAR_LIPOPROTEIN"/>
    <property type="match status" value="1"/>
</dbReference>
<dbReference type="InterPro" id="IPR010176">
    <property type="entry name" value="C4xCH_C2xCH_motif_GEOSU"/>
</dbReference>
<feature type="domain" description="Cytochrome c" evidence="6">
    <location>
        <begin position="307"/>
        <end position="451"/>
    </location>
</feature>
<dbReference type="InterPro" id="IPR036280">
    <property type="entry name" value="Multihaem_cyt_sf"/>
</dbReference>
<evidence type="ECO:0000259" key="6">
    <source>
        <dbReference type="PROSITE" id="PS51007"/>
    </source>
</evidence>
<dbReference type="NCBIfam" id="TIGR01904">
    <property type="entry name" value="GSu_C4xC__C2xCH"/>
    <property type="match status" value="1"/>
</dbReference>
<dbReference type="GO" id="GO:0009055">
    <property type="term" value="F:electron transfer activity"/>
    <property type="evidence" value="ECO:0007669"/>
    <property type="project" value="InterPro"/>
</dbReference>
<comment type="caution">
    <text evidence="7">The sequence shown here is derived from an EMBL/GenBank/DDBJ whole genome shotgun (WGS) entry which is preliminary data.</text>
</comment>
<feature type="chain" id="PRO_5014421143" description="Cytochrome c domain-containing protein" evidence="5">
    <location>
        <begin position="20"/>
        <end position="934"/>
    </location>
</feature>
<dbReference type="Pfam" id="PF13442">
    <property type="entry name" value="Cytochrome_CBB3"/>
    <property type="match status" value="4"/>
</dbReference>
<dbReference type="AlphaFoldDB" id="A0A2K2H9Z5"/>
<keyword evidence="2 4" id="KW-0479">Metal-binding</keyword>
<dbReference type="GO" id="GO:0046872">
    <property type="term" value="F:metal ion binding"/>
    <property type="evidence" value="ECO:0007669"/>
    <property type="project" value="UniProtKB-KW"/>
</dbReference>
<dbReference type="OrthoDB" id="9810317at2"/>
<feature type="signal peptide" evidence="5">
    <location>
        <begin position="1"/>
        <end position="19"/>
    </location>
</feature>
<organism evidence="7 8">
    <name type="scientific">Geothermobacter hydrogeniphilus</name>
    <dbReference type="NCBI Taxonomy" id="1969733"/>
    <lineage>
        <taxon>Bacteria</taxon>
        <taxon>Pseudomonadati</taxon>
        <taxon>Thermodesulfobacteriota</taxon>
        <taxon>Desulfuromonadia</taxon>
        <taxon>Desulfuromonadales</taxon>
        <taxon>Geothermobacteraceae</taxon>
        <taxon>Geothermobacter</taxon>
    </lineage>
</organism>
<reference evidence="7 8" key="1">
    <citation type="journal article" date="2018" name="Genome Announc.">
        <title>Genome Sequence of Geothermobacter sp. HR-1 Iron Reducer from the Loihi Seamount.</title>
        <authorList>
            <person name="Smith H."/>
            <person name="Abuyen K."/>
            <person name="Tremblay J."/>
            <person name="Savalia P."/>
            <person name="Perez-Rodriguez I."/>
            <person name="Emerson D."/>
            <person name="Tully B."/>
            <person name="Amend J."/>
        </authorList>
    </citation>
    <scope>NUCLEOTIDE SEQUENCE [LARGE SCALE GENOMIC DNA]</scope>
    <source>
        <strain evidence="7 8">HR-1</strain>
    </source>
</reference>
<sequence length="934" mass="94543">MSRRLATLILAALAALILAACGSDGGSSATSSTPVTSGVTSGIAVDPYIVGAVFEEISADGRILQPASTPSDDQGQFNFPKALTPGSTVRLKISQRGTHGSAPFEGMLKRKVLPEDVGQIVVSPMTTLVANGMNETEVAKLLTDAGFQVDKNQIYSNPMLGLDNVKGQVPDSRLEKLRANMALNAFMVATGNFDMGPAEANSAANFEVLQDMGQAVKGMLNSGEFTSLAAQLATDPTLTEPLHLNDLIHSTVDQVQNLVQKTRSHMQGNGGHFDRAQFTSDLNLMKDQLQQVVRNYVQKRQNANSNMPPVDGRTVFTDNCSMCHNIGNGGTMDLTGKGTKAQAKISGGHNNRHLTADELTALTGYLDNPGGAMPPGNGSGNNGGNMPADGSTLYANNCAGCHGGLSTSSKAGRGAAAIQAAIDNNTGGMNFLSSLTANEVQSIADALTGNSSGGDGGGNNGGSMPADGTALYGANCAGCHGDLANTVKPGRTSTQIQAAIDSNTGGMGYLSNLTMQEVQAIADALPAAPPLDPTLPPDGIALYNNECAGCHGNLANTSKPGRTAADIQGAIDANRGGMGYLSNLTAAEIQAIADALPAPPAPTPGPVDGAALYGSNCAGCHGSLAGTSKPGRTATDIQNAIDGNTGGMGFLATLTATEVQAIADALPAPPAPAPGPVDGAALYGSNCAGCHGSLASTSKPGRTATDIQNAIDGNTGGMGFLATLTATEVQAIADALPAGNAGGGGPDYSDCTACHGQPPNGTVAPNTAGAHAAHKTLPGVGTDCSVCHTGHDHNGQVDLGFPAAYDSKNATATDNQNGQCSNISCHGGKTTPDWWSGSIAVNSQCTSCHASGTGEYNSYNSGKHSKHIREGFACTVCHNTAKMDNHFGDLTTPAFETSPAGTIGGGSTRVGSYANGKCSSIQCHGSESWNGGND</sequence>
<feature type="domain" description="Cytochrome c" evidence="6">
    <location>
        <begin position="463"/>
        <end position="600"/>
    </location>
</feature>
<dbReference type="SUPFAM" id="SSF48695">
    <property type="entry name" value="Multiheme cytochromes"/>
    <property type="match status" value="2"/>
</dbReference>
<dbReference type="InterPro" id="IPR009056">
    <property type="entry name" value="Cyt_c-like_dom"/>
</dbReference>
<evidence type="ECO:0000313" key="7">
    <source>
        <dbReference type="EMBL" id="PNU20039.1"/>
    </source>
</evidence>
<dbReference type="PANTHER" id="PTHR35008:SF4">
    <property type="entry name" value="BLL4482 PROTEIN"/>
    <property type="match status" value="1"/>
</dbReference>
<dbReference type="PROSITE" id="PS51007">
    <property type="entry name" value="CYTC"/>
    <property type="match status" value="3"/>
</dbReference>
<dbReference type="SUPFAM" id="SSF46626">
    <property type="entry name" value="Cytochrome c"/>
    <property type="match status" value="2"/>
</dbReference>
<name>A0A2K2H9Z5_9BACT</name>
<keyword evidence="1 4" id="KW-0349">Heme</keyword>
<evidence type="ECO:0000256" key="3">
    <source>
        <dbReference type="ARBA" id="ARBA00023004"/>
    </source>
</evidence>
<dbReference type="EMBL" id="PPFX01000019">
    <property type="protein sequence ID" value="PNU20039.1"/>
    <property type="molecule type" value="Genomic_DNA"/>
</dbReference>
<evidence type="ECO:0000313" key="8">
    <source>
        <dbReference type="Proteomes" id="UP000236340"/>
    </source>
</evidence>
<dbReference type="Gene3D" id="3.90.10.10">
    <property type="entry name" value="Cytochrome C3"/>
    <property type="match status" value="1"/>
</dbReference>
<gene>
    <name evidence="7" type="ORF">C2E25_09640</name>
</gene>
<protein>
    <recommendedName>
        <fullName evidence="6">Cytochrome c domain-containing protein</fullName>
    </recommendedName>
</protein>
<proteinExistence type="predicted"/>
<dbReference type="InterPro" id="IPR051459">
    <property type="entry name" value="Cytochrome_c-type_DH"/>
</dbReference>
<dbReference type="GO" id="GO:0020037">
    <property type="term" value="F:heme binding"/>
    <property type="evidence" value="ECO:0007669"/>
    <property type="project" value="InterPro"/>
</dbReference>
<keyword evidence="3 4" id="KW-0408">Iron</keyword>